<dbReference type="PANTHER" id="PTHR32518:SF3">
    <property type="entry name" value="4-ALPHA-GLUCANOTRANSFERASE"/>
    <property type="match status" value="1"/>
</dbReference>
<dbReference type="InterPro" id="IPR017853">
    <property type="entry name" value="GH"/>
</dbReference>
<dbReference type="EMBL" id="JADINB010000132">
    <property type="protein sequence ID" value="MBO8429473.1"/>
    <property type="molecule type" value="Genomic_DNA"/>
</dbReference>
<evidence type="ECO:0000313" key="13">
    <source>
        <dbReference type="EMBL" id="MBO8429473.1"/>
    </source>
</evidence>
<dbReference type="GO" id="GO:0004134">
    <property type="term" value="F:4-alpha-glucanotransferase activity"/>
    <property type="evidence" value="ECO:0007669"/>
    <property type="project" value="UniProtKB-EC"/>
</dbReference>
<gene>
    <name evidence="13" type="ORF">IAC68_06045</name>
</gene>
<evidence type="ECO:0000313" key="14">
    <source>
        <dbReference type="Proteomes" id="UP000823635"/>
    </source>
</evidence>
<dbReference type="Pfam" id="PF02446">
    <property type="entry name" value="Glyco_hydro_77"/>
    <property type="match status" value="1"/>
</dbReference>
<evidence type="ECO:0000259" key="12">
    <source>
        <dbReference type="PROSITE" id="PS51166"/>
    </source>
</evidence>
<reference evidence="13" key="1">
    <citation type="submission" date="2020-10" db="EMBL/GenBank/DDBJ databases">
        <authorList>
            <person name="Gilroy R."/>
        </authorList>
    </citation>
    <scope>NUCLEOTIDE SEQUENCE</scope>
    <source>
        <strain evidence="13">15467</strain>
    </source>
</reference>
<dbReference type="InterPro" id="IPR002044">
    <property type="entry name" value="CBM20"/>
</dbReference>
<sequence>MRITFNIEFNTRWGEELYVETEKKNFRLQYTENGIWTGEIRLDTGSEHRILEYRYFVQNSGGETFYEAGKRRAIAINSSTTSIEAHDKWCSNSEEAPLLTAPFSEVLYRKDSAQYIYTHRYNNETIICVTAPKINSCQRLLICGNSPALGSWQIRKAPEMTRVDGERWVYSTDGSDIADLQFKFLLATPSEDGDITYEWEKGENRIIPVSNRQRHKSFIWEQGCVIFDTAAAPRIAGCAIPLFSLRSKKSCGIGDFSDLRLLIDWAAKCGQRIIQLLPVNDTTSTNGWADSYPYNCISVFALHPIYLDIEALGKLPDERKYKEFRRDKKRLNNEYFLNYPEVMEVKSNYSRAIYKEYGKAVFAEPCFYTFIKENGEWLYPYAAFCTLRDYFKEPDFRKWETIEHNGIKLECSTFSDKIVETLKESGHSLNDNFNYHIYLQYHLHRQLSECKEYAHKMGVALKGDIPIGVSRNGADSWHNPQLFNFGMQAGAPPDAFSDMGQNWGFPTYDWEQMAKDNYSWWKKRLRHMQNYFDAYRIDHILGFFRIWEIPADTAESSAGHFSPALPLSLSEIAASGVRFSNSLFIEDPYCRKRYHPAILAKKSRRYCSMSAAEQEKFDRLYDNFFFERHNRFWYDNAVKKLQQLIAATNMLACGEDLGMLSEPVTRCMQNLHILSLEVLMMPKQFGADLGEPQKYPYLSVCTTSTHDSQTLRMWLGKRVCPQEPKDAPAEECLKIVRKILAAKSMIAVLPLQDWFSIEPKYRNRYFESERINDPSNPHNQWRFRTDVCLEDLLEDRAFCNKIKELISESGRE</sequence>
<dbReference type="GO" id="GO:0005975">
    <property type="term" value="P:carbohydrate metabolic process"/>
    <property type="evidence" value="ECO:0007669"/>
    <property type="project" value="InterPro"/>
</dbReference>
<comment type="caution">
    <text evidence="13">The sequence shown here is derived from an EMBL/GenBank/DDBJ whole genome shotgun (WGS) entry which is preliminary data.</text>
</comment>
<evidence type="ECO:0000256" key="7">
    <source>
        <dbReference type="ARBA" id="ARBA00022676"/>
    </source>
</evidence>
<evidence type="ECO:0000256" key="10">
    <source>
        <dbReference type="ARBA" id="ARBA00031423"/>
    </source>
</evidence>
<dbReference type="GO" id="GO:0005737">
    <property type="term" value="C:cytoplasm"/>
    <property type="evidence" value="ECO:0007669"/>
    <property type="project" value="UniProtKB-SubCell"/>
</dbReference>
<evidence type="ECO:0000256" key="1">
    <source>
        <dbReference type="ARBA" id="ARBA00000439"/>
    </source>
</evidence>
<evidence type="ECO:0000256" key="11">
    <source>
        <dbReference type="ARBA" id="ARBA00031501"/>
    </source>
</evidence>
<dbReference type="PROSITE" id="PS51166">
    <property type="entry name" value="CBM20"/>
    <property type="match status" value="1"/>
</dbReference>
<feature type="domain" description="CBM20" evidence="12">
    <location>
        <begin position="109"/>
        <end position="229"/>
    </location>
</feature>
<organism evidence="13 14">
    <name type="scientific">Candidatus Egerieousia excrementavium</name>
    <dbReference type="NCBI Taxonomy" id="2840778"/>
    <lineage>
        <taxon>Bacteria</taxon>
        <taxon>Pseudomonadati</taxon>
        <taxon>Bacteroidota</taxon>
        <taxon>Bacteroidia</taxon>
        <taxon>Bacteroidales</taxon>
        <taxon>Candidatus Egerieousia</taxon>
    </lineage>
</organism>
<dbReference type="SUPFAM" id="SSF51445">
    <property type="entry name" value="(Trans)glycosidases"/>
    <property type="match status" value="1"/>
</dbReference>
<evidence type="ECO:0000256" key="4">
    <source>
        <dbReference type="ARBA" id="ARBA00012560"/>
    </source>
</evidence>
<dbReference type="SMART" id="SM01065">
    <property type="entry name" value="CBM_2"/>
    <property type="match status" value="2"/>
</dbReference>
<dbReference type="Pfam" id="PF00686">
    <property type="entry name" value="CBM_20"/>
    <property type="match status" value="1"/>
</dbReference>
<evidence type="ECO:0000256" key="3">
    <source>
        <dbReference type="ARBA" id="ARBA00005684"/>
    </source>
</evidence>
<dbReference type="AlphaFoldDB" id="A0A9D9GZA5"/>
<dbReference type="EC" id="2.4.1.25" evidence="4"/>
<dbReference type="Gene3D" id="3.20.20.80">
    <property type="entry name" value="Glycosidases"/>
    <property type="match status" value="1"/>
</dbReference>
<dbReference type="GO" id="GO:2001070">
    <property type="term" value="F:starch binding"/>
    <property type="evidence" value="ECO:0007669"/>
    <property type="project" value="InterPro"/>
</dbReference>
<dbReference type="PANTHER" id="PTHR32518">
    <property type="match status" value="1"/>
</dbReference>
<dbReference type="InterPro" id="IPR013784">
    <property type="entry name" value="Carb-bd-like_fold"/>
</dbReference>
<proteinExistence type="inferred from homology"/>
<evidence type="ECO:0000256" key="8">
    <source>
        <dbReference type="ARBA" id="ARBA00022679"/>
    </source>
</evidence>
<comment type="catalytic activity">
    <reaction evidence="1">
        <text>Transfers a segment of a (1-&gt;4)-alpha-D-glucan to a new position in an acceptor, which may be glucose or a (1-&gt;4)-alpha-D-glucan.</text>
        <dbReference type="EC" id="2.4.1.25"/>
    </reaction>
</comment>
<name>A0A9D9GZA5_9BACT</name>
<dbReference type="InterPro" id="IPR013783">
    <property type="entry name" value="Ig-like_fold"/>
</dbReference>
<dbReference type="SUPFAM" id="SSF49452">
    <property type="entry name" value="Starch-binding domain-like"/>
    <property type="match status" value="2"/>
</dbReference>
<keyword evidence="8" id="KW-0808">Transferase</keyword>
<accession>A0A9D9GZA5</accession>
<keyword evidence="9" id="KW-0119">Carbohydrate metabolism</keyword>
<evidence type="ECO:0000256" key="9">
    <source>
        <dbReference type="ARBA" id="ARBA00023277"/>
    </source>
</evidence>
<evidence type="ECO:0000256" key="5">
    <source>
        <dbReference type="ARBA" id="ARBA00020295"/>
    </source>
</evidence>
<evidence type="ECO:0000256" key="6">
    <source>
        <dbReference type="ARBA" id="ARBA00022490"/>
    </source>
</evidence>
<keyword evidence="6" id="KW-0963">Cytoplasm</keyword>
<keyword evidence="7" id="KW-0328">Glycosyltransferase</keyword>
<comment type="subcellular location">
    <subcellularLocation>
        <location evidence="2">Cytoplasm</location>
    </subcellularLocation>
</comment>
<reference evidence="13" key="2">
    <citation type="journal article" date="2021" name="PeerJ">
        <title>Extensive microbial diversity within the chicken gut microbiome revealed by metagenomics and culture.</title>
        <authorList>
            <person name="Gilroy R."/>
            <person name="Ravi A."/>
            <person name="Getino M."/>
            <person name="Pursley I."/>
            <person name="Horton D.L."/>
            <person name="Alikhan N.F."/>
            <person name="Baker D."/>
            <person name="Gharbi K."/>
            <person name="Hall N."/>
            <person name="Watson M."/>
            <person name="Adriaenssens E.M."/>
            <person name="Foster-Nyarko E."/>
            <person name="Jarju S."/>
            <person name="Secka A."/>
            <person name="Antonio M."/>
            <person name="Oren A."/>
            <person name="Chaudhuri R.R."/>
            <person name="La Ragione R."/>
            <person name="Hildebrand F."/>
            <person name="Pallen M.J."/>
        </authorList>
    </citation>
    <scope>NUCLEOTIDE SEQUENCE</scope>
    <source>
        <strain evidence="13">15467</strain>
    </source>
</reference>
<protein>
    <recommendedName>
        <fullName evidence="5">4-alpha-glucanotransferase</fullName>
        <ecNumber evidence="4">2.4.1.25</ecNumber>
    </recommendedName>
    <alternativeName>
        <fullName evidence="10">Amylomaltase</fullName>
    </alternativeName>
    <alternativeName>
        <fullName evidence="11">Disproportionating enzyme</fullName>
    </alternativeName>
</protein>
<evidence type="ECO:0000256" key="2">
    <source>
        <dbReference type="ARBA" id="ARBA00004496"/>
    </source>
</evidence>
<dbReference type="Proteomes" id="UP000823635">
    <property type="component" value="Unassembled WGS sequence"/>
</dbReference>
<dbReference type="Gene3D" id="2.60.40.10">
    <property type="entry name" value="Immunoglobulins"/>
    <property type="match status" value="2"/>
</dbReference>
<dbReference type="InterPro" id="IPR003385">
    <property type="entry name" value="Glyco_hydro_77"/>
</dbReference>
<comment type="similarity">
    <text evidence="3">Belongs to the disproportionating enzyme family.</text>
</comment>